<proteinExistence type="predicted"/>
<dbReference type="Gene3D" id="1.10.10.60">
    <property type="entry name" value="Homeodomain-like"/>
    <property type="match status" value="2"/>
</dbReference>
<dbReference type="SMART" id="SM00342">
    <property type="entry name" value="HTH_ARAC"/>
    <property type="match status" value="1"/>
</dbReference>
<sequence length="289" mass="33568">MKPILEHLPRSKEQSFVVCDFEYSYYPTPWHYHPEYEIVLVTESSGKRIIGDRVSDFQRGDLVLIGPDLPHVYRNDDAYYDPLSTLRARSVVVHFLEDSFGVGMLALPEMAAIRSLLKRSRFGLEFSGEANRTISKAMIEIIKLSGFERWMKLIYILDTMASADTGEVRRISTAGMAEHHETDEERLQNVLAYLNAHFREEVDLVTVADLAHMTPSAFSRYFKHRTRKTFSEYLLELRTSHAAHLLIRTEQGVGEICYASGFNNLSNFNRHFKAYYQMPPRQFRKQFIQ</sequence>
<dbReference type="PANTHER" id="PTHR43280:SF27">
    <property type="entry name" value="TRANSCRIPTIONAL REGULATOR MTLR"/>
    <property type="match status" value="1"/>
</dbReference>
<keyword evidence="2" id="KW-0238">DNA-binding</keyword>
<evidence type="ECO:0000256" key="2">
    <source>
        <dbReference type="ARBA" id="ARBA00023125"/>
    </source>
</evidence>
<dbReference type="PROSITE" id="PS01124">
    <property type="entry name" value="HTH_ARAC_FAMILY_2"/>
    <property type="match status" value="1"/>
</dbReference>
<keyword evidence="3" id="KW-0804">Transcription</keyword>
<name>A0ABP8LP85_9BACT</name>
<dbReference type="InterPro" id="IPR014710">
    <property type="entry name" value="RmlC-like_jellyroll"/>
</dbReference>
<dbReference type="SUPFAM" id="SSF46689">
    <property type="entry name" value="Homeodomain-like"/>
    <property type="match status" value="2"/>
</dbReference>
<dbReference type="InterPro" id="IPR011051">
    <property type="entry name" value="RmlC_Cupin_sf"/>
</dbReference>
<dbReference type="SUPFAM" id="SSF51182">
    <property type="entry name" value="RmlC-like cupins"/>
    <property type="match status" value="1"/>
</dbReference>
<dbReference type="Pfam" id="PF07883">
    <property type="entry name" value="Cupin_2"/>
    <property type="match status" value="1"/>
</dbReference>
<dbReference type="Proteomes" id="UP001501508">
    <property type="component" value="Unassembled WGS sequence"/>
</dbReference>
<keyword evidence="1" id="KW-0805">Transcription regulation</keyword>
<dbReference type="Gene3D" id="2.60.120.10">
    <property type="entry name" value="Jelly Rolls"/>
    <property type="match status" value="1"/>
</dbReference>
<feature type="domain" description="HTH araC/xylS-type" evidence="4">
    <location>
        <begin position="188"/>
        <end position="286"/>
    </location>
</feature>
<evidence type="ECO:0000259" key="4">
    <source>
        <dbReference type="PROSITE" id="PS01124"/>
    </source>
</evidence>
<dbReference type="InterPro" id="IPR013096">
    <property type="entry name" value="Cupin_2"/>
</dbReference>
<organism evidence="5 6">
    <name type="scientific">Ravibacter arvi</name>
    <dbReference type="NCBI Taxonomy" id="2051041"/>
    <lineage>
        <taxon>Bacteria</taxon>
        <taxon>Pseudomonadati</taxon>
        <taxon>Bacteroidota</taxon>
        <taxon>Cytophagia</taxon>
        <taxon>Cytophagales</taxon>
        <taxon>Spirosomataceae</taxon>
        <taxon>Ravibacter</taxon>
    </lineage>
</organism>
<keyword evidence="6" id="KW-1185">Reference proteome</keyword>
<comment type="caution">
    <text evidence="5">The sequence shown here is derived from an EMBL/GenBank/DDBJ whole genome shotgun (WGS) entry which is preliminary data.</text>
</comment>
<gene>
    <name evidence="5" type="ORF">GCM10023091_06470</name>
</gene>
<dbReference type="RefSeq" id="WP_345026608.1">
    <property type="nucleotide sequence ID" value="NZ_BAABEY010000005.1"/>
</dbReference>
<reference evidence="6" key="1">
    <citation type="journal article" date="2019" name="Int. J. Syst. Evol. Microbiol.">
        <title>The Global Catalogue of Microorganisms (GCM) 10K type strain sequencing project: providing services to taxonomists for standard genome sequencing and annotation.</title>
        <authorList>
            <consortium name="The Broad Institute Genomics Platform"/>
            <consortium name="The Broad Institute Genome Sequencing Center for Infectious Disease"/>
            <person name="Wu L."/>
            <person name="Ma J."/>
        </authorList>
    </citation>
    <scope>NUCLEOTIDE SEQUENCE [LARGE SCALE GENOMIC DNA]</scope>
    <source>
        <strain evidence="6">JCM 31920</strain>
    </source>
</reference>
<evidence type="ECO:0000313" key="5">
    <source>
        <dbReference type="EMBL" id="GAA4433230.1"/>
    </source>
</evidence>
<evidence type="ECO:0000256" key="1">
    <source>
        <dbReference type="ARBA" id="ARBA00023015"/>
    </source>
</evidence>
<evidence type="ECO:0000256" key="3">
    <source>
        <dbReference type="ARBA" id="ARBA00023163"/>
    </source>
</evidence>
<dbReference type="Pfam" id="PF12833">
    <property type="entry name" value="HTH_18"/>
    <property type="match status" value="1"/>
</dbReference>
<dbReference type="EMBL" id="BAABEY010000005">
    <property type="protein sequence ID" value="GAA4433230.1"/>
    <property type="molecule type" value="Genomic_DNA"/>
</dbReference>
<dbReference type="InterPro" id="IPR018060">
    <property type="entry name" value="HTH_AraC"/>
</dbReference>
<evidence type="ECO:0000313" key="6">
    <source>
        <dbReference type="Proteomes" id="UP001501508"/>
    </source>
</evidence>
<dbReference type="PANTHER" id="PTHR43280">
    <property type="entry name" value="ARAC-FAMILY TRANSCRIPTIONAL REGULATOR"/>
    <property type="match status" value="1"/>
</dbReference>
<accession>A0ABP8LP85</accession>
<dbReference type="CDD" id="cd06976">
    <property type="entry name" value="cupin_MtlR-like_N"/>
    <property type="match status" value="1"/>
</dbReference>
<dbReference type="InterPro" id="IPR009057">
    <property type="entry name" value="Homeodomain-like_sf"/>
</dbReference>
<protein>
    <submittedName>
        <fullName evidence="5">AraC family transcriptional regulator</fullName>
    </submittedName>
</protein>